<gene>
    <name evidence="1" type="ORF">MVEN_01645600</name>
</gene>
<name>A0A8H6XQX4_9AGAR</name>
<sequence>MSKTADEEFHTSSQYEVPSTWSGPIFKIRNDYPSPAQLGPGFPALPLPDIPGAEARWLEIDFHKHPLKYANFIKEYCWEGNISVDFVVQKNTQRDWYHAPWMHASDSGREPLKGLTFERSIPSGEFAAKQTDALQNWAIGFYNAPGASVFGGVWANPSKPVWNEDLKFPKGTCVFKLLLTTAKDEQVFTMKGAPAWPAVICPQPDPKRAPPRTAKIAKISTEKCA</sequence>
<proteinExistence type="predicted"/>
<protein>
    <submittedName>
        <fullName evidence="1">Uncharacterized protein</fullName>
    </submittedName>
</protein>
<dbReference type="EMBL" id="JACAZI010000014">
    <property type="protein sequence ID" value="KAF7344839.1"/>
    <property type="molecule type" value="Genomic_DNA"/>
</dbReference>
<reference evidence="1" key="1">
    <citation type="submission" date="2020-05" db="EMBL/GenBank/DDBJ databases">
        <title>Mycena genomes resolve the evolution of fungal bioluminescence.</title>
        <authorList>
            <person name="Tsai I.J."/>
        </authorList>
    </citation>
    <scope>NUCLEOTIDE SEQUENCE</scope>
    <source>
        <strain evidence="1">CCC161011</strain>
    </source>
</reference>
<keyword evidence="2" id="KW-1185">Reference proteome</keyword>
<dbReference type="OrthoDB" id="5422692at2759"/>
<evidence type="ECO:0000313" key="1">
    <source>
        <dbReference type="EMBL" id="KAF7344839.1"/>
    </source>
</evidence>
<organism evidence="1 2">
    <name type="scientific">Mycena venus</name>
    <dbReference type="NCBI Taxonomy" id="2733690"/>
    <lineage>
        <taxon>Eukaryota</taxon>
        <taxon>Fungi</taxon>
        <taxon>Dikarya</taxon>
        <taxon>Basidiomycota</taxon>
        <taxon>Agaricomycotina</taxon>
        <taxon>Agaricomycetes</taxon>
        <taxon>Agaricomycetidae</taxon>
        <taxon>Agaricales</taxon>
        <taxon>Marasmiineae</taxon>
        <taxon>Mycenaceae</taxon>
        <taxon>Mycena</taxon>
    </lineage>
</organism>
<evidence type="ECO:0000313" key="2">
    <source>
        <dbReference type="Proteomes" id="UP000620124"/>
    </source>
</evidence>
<comment type="caution">
    <text evidence="1">The sequence shown here is derived from an EMBL/GenBank/DDBJ whole genome shotgun (WGS) entry which is preliminary data.</text>
</comment>
<dbReference type="AlphaFoldDB" id="A0A8H6XQX4"/>
<accession>A0A8H6XQX4</accession>
<dbReference type="Proteomes" id="UP000620124">
    <property type="component" value="Unassembled WGS sequence"/>
</dbReference>